<reference evidence="1 2" key="1">
    <citation type="submission" date="2018-06" db="EMBL/GenBank/DDBJ databases">
        <authorList>
            <consortium name="Pathogen Informatics"/>
            <person name="Doyle S."/>
        </authorList>
    </citation>
    <scope>NUCLEOTIDE SEQUENCE [LARGE SCALE GENOMIC DNA]</scope>
    <source>
        <strain evidence="1 2">NCTC8105</strain>
    </source>
</reference>
<proteinExistence type="predicted"/>
<dbReference type="Pfam" id="PF11140">
    <property type="entry name" value="DUF2913"/>
    <property type="match status" value="1"/>
</dbReference>
<gene>
    <name evidence="1" type="ORF">NCTC8105_05278</name>
</gene>
<evidence type="ECO:0000313" key="2">
    <source>
        <dbReference type="Proteomes" id="UP000254821"/>
    </source>
</evidence>
<name>A0A377TDR7_HAFAL</name>
<protein>
    <submittedName>
        <fullName evidence="1">Protein of uncharacterized function (DUF2913)</fullName>
    </submittedName>
</protein>
<dbReference type="AlphaFoldDB" id="A0A377TDR7"/>
<dbReference type="EMBL" id="UGHP01000002">
    <property type="protein sequence ID" value="STS21128.1"/>
    <property type="molecule type" value="Genomic_DNA"/>
</dbReference>
<organism evidence="1 2">
    <name type="scientific">Hafnia alvei</name>
    <dbReference type="NCBI Taxonomy" id="569"/>
    <lineage>
        <taxon>Bacteria</taxon>
        <taxon>Pseudomonadati</taxon>
        <taxon>Pseudomonadota</taxon>
        <taxon>Gammaproteobacteria</taxon>
        <taxon>Enterobacterales</taxon>
        <taxon>Hafniaceae</taxon>
        <taxon>Hafnia</taxon>
    </lineage>
</organism>
<accession>A0A377TDR7</accession>
<dbReference type="Proteomes" id="UP000254821">
    <property type="component" value="Unassembled WGS sequence"/>
</dbReference>
<dbReference type="InterPro" id="IPR021316">
    <property type="entry name" value="DUF2913"/>
</dbReference>
<evidence type="ECO:0000313" key="1">
    <source>
        <dbReference type="EMBL" id="STS21128.1"/>
    </source>
</evidence>
<dbReference type="RefSeq" id="WP_080723973.1">
    <property type="nucleotide sequence ID" value="NZ_CP139993.1"/>
</dbReference>
<sequence length="176" mass="20280">MTVLYQKNPSQELAHMCWCLLVAVKMARRAGKIASDLQEHLFIMQWLATALKRHLFPKIVANDIVWFMTQGKKYGYGAKLYNKVEYIYRSRSGALADKSALFRFTYFVETLKAMGWLDYLLSPQEWKNYRKASSTASAVYTPKALLHASFDEAGMVFLVLLNQVARYFIISISTQI</sequence>